<accession>C5C415</accession>
<dbReference type="Gene3D" id="1.10.10.10">
    <property type="entry name" value="Winged helix-like DNA-binding domain superfamily/Winged helix DNA-binding domain"/>
    <property type="match status" value="1"/>
</dbReference>
<gene>
    <name evidence="4" type="ordered locus">Bcav_1672</name>
</gene>
<dbReference type="Pfam" id="PF09339">
    <property type="entry name" value="HTH_IclR"/>
    <property type="match status" value="1"/>
</dbReference>
<dbReference type="AlphaFoldDB" id="C5C415"/>
<dbReference type="EMBL" id="CP001618">
    <property type="protein sequence ID" value="ACQ79928.1"/>
    <property type="molecule type" value="Genomic_DNA"/>
</dbReference>
<dbReference type="PANTHER" id="PTHR18964">
    <property type="entry name" value="ROK (REPRESSOR, ORF, KINASE) FAMILY"/>
    <property type="match status" value="1"/>
</dbReference>
<dbReference type="GO" id="GO:0003677">
    <property type="term" value="F:DNA binding"/>
    <property type="evidence" value="ECO:0007669"/>
    <property type="project" value="InterPro"/>
</dbReference>
<organism evidence="4 5">
    <name type="scientific">Beutenbergia cavernae (strain ATCC BAA-8 / DSM 12333 / CCUG 43141 / JCM 11478 / NBRC 16432 / NCIMB 13614 / HKI 0122)</name>
    <dbReference type="NCBI Taxonomy" id="471853"/>
    <lineage>
        <taxon>Bacteria</taxon>
        <taxon>Bacillati</taxon>
        <taxon>Actinomycetota</taxon>
        <taxon>Actinomycetes</taxon>
        <taxon>Micrococcales</taxon>
        <taxon>Beutenbergiaceae</taxon>
        <taxon>Beutenbergia</taxon>
    </lineage>
</organism>
<dbReference type="SUPFAM" id="SSF53067">
    <property type="entry name" value="Actin-like ATPase domain"/>
    <property type="match status" value="1"/>
</dbReference>
<protein>
    <submittedName>
        <fullName evidence="4">ROK family protein</fullName>
    </submittedName>
</protein>
<comment type="similarity">
    <text evidence="1">Belongs to the ROK (NagC/XylR) family.</text>
</comment>
<evidence type="ECO:0000256" key="2">
    <source>
        <dbReference type="SAM" id="MobiDB-lite"/>
    </source>
</evidence>
<reference evidence="4 5" key="1">
    <citation type="journal article" date="2009" name="Stand. Genomic Sci.">
        <title>Complete genome sequence of Beutenbergia cavernae type strain (HKI 0122).</title>
        <authorList>
            <person name="Land M."/>
            <person name="Pukall R."/>
            <person name="Abt B."/>
            <person name="Goker M."/>
            <person name="Rohde M."/>
            <person name="Glavina Del Rio T."/>
            <person name="Tice H."/>
            <person name="Copeland A."/>
            <person name="Cheng J.F."/>
            <person name="Lucas S."/>
            <person name="Chen F."/>
            <person name="Nolan M."/>
            <person name="Bruce D."/>
            <person name="Goodwin L."/>
            <person name="Pitluck S."/>
            <person name="Ivanova N."/>
            <person name="Mavromatis K."/>
            <person name="Ovchinnikova G."/>
            <person name="Pati A."/>
            <person name="Chen A."/>
            <person name="Palaniappan K."/>
            <person name="Hauser L."/>
            <person name="Chang Y.J."/>
            <person name="Jefferies C.C."/>
            <person name="Saunders E."/>
            <person name="Brettin T."/>
            <person name="Detter J.C."/>
            <person name="Han C."/>
            <person name="Chain P."/>
            <person name="Bristow J."/>
            <person name="Eisen J.A."/>
            <person name="Markowitz V."/>
            <person name="Hugenholtz P."/>
            <person name="Kyrpides N.C."/>
            <person name="Klenk H.P."/>
            <person name="Lapidus A."/>
        </authorList>
    </citation>
    <scope>NUCLEOTIDE SEQUENCE [LARGE SCALE GENOMIC DNA]</scope>
    <source>
        <strain evidence="5">ATCC BAA-8 / DSM 12333 / NBRC 16432</strain>
    </source>
</reference>
<dbReference type="HOGENOM" id="CLU_036604_13_3_11"/>
<dbReference type="InterPro" id="IPR043129">
    <property type="entry name" value="ATPase_NBD"/>
</dbReference>
<dbReference type="STRING" id="471853.Bcav_1672"/>
<dbReference type="KEGG" id="bcv:Bcav_1672"/>
<dbReference type="Gene3D" id="3.30.420.40">
    <property type="match status" value="2"/>
</dbReference>
<sequence>MVSETDRPTGATWQGGPPGSGTDAVGHARGPWPVAMPATSYGALVSFIRSRPGLTRHQLLAATGMSRTTLFERLEALFQHGYVYQDGSAPPGSGTRGPGRRSELLRWDTRGRVVLVLDLGQTHARLCVTGVDGRILRMRDVAVEIDTDAPAYLAELFRISHELVEAGEDETLIGVALGIPGPVDPATGILGTSTTMPRWERFPVLDSIRDHWQVPAVIENDARAFALGESSVIGADRTVLAVKYATGIGAGIVDAGHVLEGADGAAGDIGHVRITDDGPVCTCGRRGCLAAWASGHALLRRLADTGVRNLRDIVERVAAGDPAVCAAVDDATARLSRVLATVVAAANPDDLVLGGALGRIPRVVSRIDASIRQDVTERARHHLTVSAAHLGADGAVVGLSRKVVDLVYDPAVIDAAILGQTGAGTATPA</sequence>
<dbReference type="GO" id="GO:0006355">
    <property type="term" value="P:regulation of DNA-templated transcription"/>
    <property type="evidence" value="ECO:0007669"/>
    <property type="project" value="InterPro"/>
</dbReference>
<dbReference type="eggNOG" id="COG1940">
    <property type="taxonomic scope" value="Bacteria"/>
</dbReference>
<evidence type="ECO:0000313" key="5">
    <source>
        <dbReference type="Proteomes" id="UP000007962"/>
    </source>
</evidence>
<dbReference type="InterPro" id="IPR036388">
    <property type="entry name" value="WH-like_DNA-bd_sf"/>
</dbReference>
<dbReference type="InterPro" id="IPR005471">
    <property type="entry name" value="Tscrpt_reg_IclR_N"/>
</dbReference>
<feature type="region of interest" description="Disordered" evidence="2">
    <location>
        <begin position="1"/>
        <end position="31"/>
    </location>
</feature>
<evidence type="ECO:0000259" key="3">
    <source>
        <dbReference type="Pfam" id="PF09339"/>
    </source>
</evidence>
<proteinExistence type="inferred from homology"/>
<evidence type="ECO:0000313" key="4">
    <source>
        <dbReference type="EMBL" id="ACQ79928.1"/>
    </source>
</evidence>
<evidence type="ECO:0000256" key="1">
    <source>
        <dbReference type="ARBA" id="ARBA00006479"/>
    </source>
</evidence>
<name>C5C415_BEUC1</name>
<dbReference type="SUPFAM" id="SSF46785">
    <property type="entry name" value="Winged helix' DNA-binding domain"/>
    <property type="match status" value="1"/>
</dbReference>
<dbReference type="PANTHER" id="PTHR18964:SF173">
    <property type="entry name" value="GLUCOKINASE"/>
    <property type="match status" value="1"/>
</dbReference>
<dbReference type="Pfam" id="PF00480">
    <property type="entry name" value="ROK"/>
    <property type="match status" value="1"/>
</dbReference>
<keyword evidence="5" id="KW-1185">Reference proteome</keyword>
<dbReference type="InterPro" id="IPR036390">
    <property type="entry name" value="WH_DNA-bd_sf"/>
</dbReference>
<dbReference type="Proteomes" id="UP000007962">
    <property type="component" value="Chromosome"/>
</dbReference>
<feature type="domain" description="HTH iclR-type" evidence="3">
    <location>
        <begin position="47"/>
        <end position="87"/>
    </location>
</feature>
<dbReference type="InterPro" id="IPR000600">
    <property type="entry name" value="ROK"/>
</dbReference>